<keyword evidence="1" id="KW-0472">Membrane</keyword>
<feature type="transmembrane region" description="Helical" evidence="1">
    <location>
        <begin position="12"/>
        <end position="32"/>
    </location>
</feature>
<evidence type="ECO:0000256" key="1">
    <source>
        <dbReference type="SAM" id="Phobius"/>
    </source>
</evidence>
<dbReference type="Proteomes" id="UP000887569">
    <property type="component" value="Unplaced"/>
</dbReference>
<dbReference type="AlphaFoldDB" id="A0A915BLB4"/>
<name>A0A915BLB4_PARUN</name>
<keyword evidence="2" id="KW-1185">Reference proteome</keyword>
<evidence type="ECO:0000313" key="2">
    <source>
        <dbReference type="Proteomes" id="UP000887569"/>
    </source>
</evidence>
<proteinExistence type="predicted"/>
<dbReference type="WBParaSite" id="PgR045_g059_t01">
    <property type="protein sequence ID" value="PgR045_g059_t01"/>
    <property type="gene ID" value="PgR045_g059"/>
</dbReference>
<evidence type="ECO:0000313" key="3">
    <source>
        <dbReference type="WBParaSite" id="PgR045_g059_t01"/>
    </source>
</evidence>
<keyword evidence="1" id="KW-1133">Transmembrane helix</keyword>
<protein>
    <submittedName>
        <fullName evidence="3">Secreted protein</fullName>
    </submittedName>
</protein>
<keyword evidence="1" id="KW-0812">Transmembrane</keyword>
<accession>A0A915BLB4</accession>
<organism evidence="2 3">
    <name type="scientific">Parascaris univalens</name>
    <name type="common">Nematode worm</name>
    <dbReference type="NCBI Taxonomy" id="6257"/>
    <lineage>
        <taxon>Eukaryota</taxon>
        <taxon>Metazoa</taxon>
        <taxon>Ecdysozoa</taxon>
        <taxon>Nematoda</taxon>
        <taxon>Chromadorea</taxon>
        <taxon>Rhabditida</taxon>
        <taxon>Spirurina</taxon>
        <taxon>Ascaridomorpha</taxon>
        <taxon>Ascaridoidea</taxon>
        <taxon>Ascarididae</taxon>
        <taxon>Parascaris</taxon>
    </lineage>
</organism>
<sequence>MRTLLDCMSLFLSTFVLNWSMLRSSYMSFLFLKESILQRKYSSNDLLVYHCCGRKSNAFLVCYHLEILEICKQTIEVLVKYIERLNNRILFHCK</sequence>
<reference evidence="3" key="1">
    <citation type="submission" date="2022-11" db="UniProtKB">
        <authorList>
            <consortium name="WormBaseParasite"/>
        </authorList>
    </citation>
    <scope>IDENTIFICATION</scope>
</reference>